<dbReference type="GO" id="GO:0009055">
    <property type="term" value="F:electron transfer activity"/>
    <property type="evidence" value="ECO:0007669"/>
    <property type="project" value="InterPro"/>
</dbReference>
<dbReference type="Gene3D" id="1.10.760.10">
    <property type="entry name" value="Cytochrome c-like domain"/>
    <property type="match status" value="1"/>
</dbReference>
<protein>
    <recommendedName>
        <fullName evidence="4">Cytochrome c domain-containing protein</fullName>
    </recommendedName>
</protein>
<dbReference type="AlphaFoldDB" id="A0A381Z7L6"/>
<feature type="domain" description="Cytochrome c" evidence="4">
    <location>
        <begin position="449"/>
        <end position="595"/>
    </location>
</feature>
<dbReference type="InterPro" id="IPR009056">
    <property type="entry name" value="Cyt_c-like_dom"/>
</dbReference>
<dbReference type="SUPFAM" id="SSF46626">
    <property type="entry name" value="Cytochrome c"/>
    <property type="match status" value="1"/>
</dbReference>
<name>A0A381Z7L6_9ZZZZ</name>
<gene>
    <name evidence="5" type="ORF">METZ01_LOCUS137795</name>
</gene>
<sequence>MTSFRFSICFTLSLAWILSAFFTNPQVIAELKAKTKASAKIGYPSFLSPHSSPIAIHGDQVFVVNTPSDTVDVIDKKNQKIVERINVGVDPVSVAVRPDGKEVWVSNHISDSVSIIDTVASSPTYLHVVATIQEFDKRARSTRFDEPVGIAFASNKKAYVALSSKNEIGVIDVVKREVEKRLKITAQDPRAIVVRGDRLYVIPFESNNQTQLSGGAKDKIDGKLVTFDAYDHSIDNNNVLSLGHVTDIVKHPDVPDRDLYVFDTKTDELVEVIDSLGTLLYGLAVDSKGRVYIAQTDARNDANGRAGSKKHGLAEMENRAFLNQITIVKLGEKPEFIDLELLPPKNPAPDKALATPFAIQVSGDDSTLVVSAASSDKVFTVDVKTGEVIGRVDVDSVPRGIALESRANGKLSKAWVLNAVANTVSLIDVSNPANPMVLKTIAMKDPTHPDFKKGRIAFNKAAASTSHTFSCASCHPDGHTDQLLWVLKTPVVSGGNQIMPRSTMPVRGLRDTAPYHWDGIPGDPYGGNNSANIRRDVKPNSRIDVPESTTRHLIDAGLATTMAKVGTANENDEGKVGALTAAERDAMAKFLLGVPYPPAQKRNYNNELSSRAEDGFQQFHIKGNVRSRKANNVCGNCHRMPFWVSTNTPRTGMDAPTWRGAYDRFLILPQGRLNIIDFDFYRRLAREGVPERKIWQRSW</sequence>
<dbReference type="InterPro" id="IPR036909">
    <property type="entry name" value="Cyt_c-like_dom_sf"/>
</dbReference>
<proteinExistence type="predicted"/>
<dbReference type="EMBL" id="UINC01020166">
    <property type="protein sequence ID" value="SVA84941.1"/>
    <property type="molecule type" value="Genomic_DNA"/>
</dbReference>
<dbReference type="PANTHER" id="PTHR47197:SF3">
    <property type="entry name" value="DIHYDRO-HEME D1 DEHYDROGENASE"/>
    <property type="match status" value="1"/>
</dbReference>
<evidence type="ECO:0000259" key="4">
    <source>
        <dbReference type="PROSITE" id="PS51007"/>
    </source>
</evidence>
<dbReference type="GO" id="GO:0046872">
    <property type="term" value="F:metal ion binding"/>
    <property type="evidence" value="ECO:0007669"/>
    <property type="project" value="UniProtKB-KW"/>
</dbReference>
<dbReference type="InterPro" id="IPR051200">
    <property type="entry name" value="Host-pathogen_enzymatic-act"/>
</dbReference>
<keyword evidence="2" id="KW-0479">Metal-binding</keyword>
<dbReference type="PROSITE" id="PS51007">
    <property type="entry name" value="CYTC"/>
    <property type="match status" value="1"/>
</dbReference>
<feature type="non-terminal residue" evidence="5">
    <location>
        <position position="699"/>
    </location>
</feature>
<evidence type="ECO:0000256" key="1">
    <source>
        <dbReference type="ARBA" id="ARBA00022617"/>
    </source>
</evidence>
<dbReference type="InterPro" id="IPR011044">
    <property type="entry name" value="Quino_amine_DH_bsu"/>
</dbReference>
<evidence type="ECO:0000256" key="3">
    <source>
        <dbReference type="ARBA" id="ARBA00023004"/>
    </source>
</evidence>
<dbReference type="PANTHER" id="PTHR47197">
    <property type="entry name" value="PROTEIN NIRF"/>
    <property type="match status" value="1"/>
</dbReference>
<organism evidence="5">
    <name type="scientific">marine metagenome</name>
    <dbReference type="NCBI Taxonomy" id="408172"/>
    <lineage>
        <taxon>unclassified sequences</taxon>
        <taxon>metagenomes</taxon>
        <taxon>ecological metagenomes</taxon>
    </lineage>
</organism>
<dbReference type="InterPro" id="IPR015943">
    <property type="entry name" value="WD40/YVTN_repeat-like_dom_sf"/>
</dbReference>
<evidence type="ECO:0000313" key="5">
    <source>
        <dbReference type="EMBL" id="SVA84941.1"/>
    </source>
</evidence>
<accession>A0A381Z7L6</accession>
<dbReference type="InterPro" id="IPR011964">
    <property type="entry name" value="YVTN_b-propeller_repeat"/>
</dbReference>
<reference evidence="5" key="1">
    <citation type="submission" date="2018-05" db="EMBL/GenBank/DDBJ databases">
        <authorList>
            <person name="Lanie J.A."/>
            <person name="Ng W.-L."/>
            <person name="Kazmierczak K.M."/>
            <person name="Andrzejewski T.M."/>
            <person name="Davidsen T.M."/>
            <person name="Wayne K.J."/>
            <person name="Tettelin H."/>
            <person name="Glass J.I."/>
            <person name="Rusch D."/>
            <person name="Podicherti R."/>
            <person name="Tsui H.-C.T."/>
            <person name="Winkler M.E."/>
        </authorList>
    </citation>
    <scope>NUCLEOTIDE SEQUENCE</scope>
</reference>
<keyword evidence="3" id="KW-0408">Iron</keyword>
<evidence type="ECO:0000256" key="2">
    <source>
        <dbReference type="ARBA" id="ARBA00022723"/>
    </source>
</evidence>
<dbReference type="NCBIfam" id="TIGR02276">
    <property type="entry name" value="beta_rpt_yvtn"/>
    <property type="match status" value="1"/>
</dbReference>
<dbReference type="Gene3D" id="2.130.10.10">
    <property type="entry name" value="YVTN repeat-like/Quinoprotein amine dehydrogenase"/>
    <property type="match status" value="2"/>
</dbReference>
<keyword evidence="1" id="KW-0349">Heme</keyword>
<dbReference type="SUPFAM" id="SSF50969">
    <property type="entry name" value="YVTN repeat-like/Quinoprotein amine dehydrogenase"/>
    <property type="match status" value="1"/>
</dbReference>
<dbReference type="GO" id="GO:0020037">
    <property type="term" value="F:heme binding"/>
    <property type="evidence" value="ECO:0007669"/>
    <property type="project" value="InterPro"/>
</dbReference>